<dbReference type="PANTHER" id="PTHR10291">
    <property type="entry name" value="DEHYDRODOLICHYL DIPHOSPHATE SYNTHASE FAMILY MEMBER"/>
    <property type="match status" value="1"/>
</dbReference>
<gene>
    <name evidence="2" type="ORF">SAMN04487946_102361</name>
</gene>
<sequence>MSLRRGRCAVGLYDRYLALRYRLHEADPPEHVAVVITERDLLEQGAYDTLADFLTWAFEYGARRVTVSVSVLDEAVVPTLSRELRTVDSPEPIDVRGPGDTERADAPVRISIGLGGKREFASAVRRIAESVEAGELDPEDVDADRIEERLVFDDEPDLLIKTGAERLSDFLIWQSVYSELYFTDVNWRDFRRRDYLRAVLDYKNRQRRFGR</sequence>
<dbReference type="Proteomes" id="UP000199170">
    <property type="component" value="Unassembled WGS sequence"/>
</dbReference>
<reference evidence="3" key="1">
    <citation type="submission" date="2016-10" db="EMBL/GenBank/DDBJ databases">
        <authorList>
            <person name="Varghese N."/>
            <person name="Submissions S."/>
        </authorList>
    </citation>
    <scope>NUCLEOTIDE SEQUENCE [LARGE SCALE GENOMIC DNA]</scope>
    <source>
        <strain evidence="3">CGMCC 1.10118</strain>
    </source>
</reference>
<organism evidence="2 3">
    <name type="scientific">Halobellus clavatus</name>
    <dbReference type="NCBI Taxonomy" id="660517"/>
    <lineage>
        <taxon>Archaea</taxon>
        <taxon>Methanobacteriati</taxon>
        <taxon>Methanobacteriota</taxon>
        <taxon>Stenosarchaea group</taxon>
        <taxon>Halobacteria</taxon>
        <taxon>Halobacteriales</taxon>
        <taxon>Haloferacaceae</taxon>
        <taxon>Halobellus</taxon>
    </lineage>
</organism>
<dbReference type="GO" id="GO:0016094">
    <property type="term" value="P:polyprenol biosynthetic process"/>
    <property type="evidence" value="ECO:0007669"/>
    <property type="project" value="TreeGrafter"/>
</dbReference>
<dbReference type="SUPFAM" id="SSF64005">
    <property type="entry name" value="Undecaprenyl diphosphate synthase"/>
    <property type="match status" value="1"/>
</dbReference>
<dbReference type="Pfam" id="PF01255">
    <property type="entry name" value="Prenyltransf"/>
    <property type="match status" value="1"/>
</dbReference>
<evidence type="ECO:0000313" key="3">
    <source>
        <dbReference type="Proteomes" id="UP000199170"/>
    </source>
</evidence>
<dbReference type="EMBL" id="FNPB01000002">
    <property type="protein sequence ID" value="SDX79458.1"/>
    <property type="molecule type" value="Genomic_DNA"/>
</dbReference>
<dbReference type="InterPro" id="IPR001441">
    <property type="entry name" value="UPP_synth-like"/>
</dbReference>
<keyword evidence="3" id="KW-1185">Reference proteome</keyword>
<keyword evidence="1" id="KW-0808">Transferase</keyword>
<evidence type="ECO:0000313" key="2">
    <source>
        <dbReference type="EMBL" id="SDX79458.1"/>
    </source>
</evidence>
<accession>A0A1H3EMR9</accession>
<protein>
    <submittedName>
        <fullName evidence="2">Undecaprenyl diphosphate synthase</fullName>
    </submittedName>
</protein>
<dbReference type="FunFam" id="3.40.1180.10:FF:000016">
    <property type="entry name" value="Undecaprenyl diphosphate synthase"/>
    <property type="match status" value="1"/>
</dbReference>
<dbReference type="GO" id="GO:0045547">
    <property type="term" value="F:ditrans,polycis-polyprenyl diphosphate synthase [(2E,6E)-farnesyl diphosphate specific] activity"/>
    <property type="evidence" value="ECO:0007669"/>
    <property type="project" value="TreeGrafter"/>
</dbReference>
<dbReference type="PANTHER" id="PTHR10291:SF28">
    <property type="entry name" value="UNDECAPRENYL DIPHOSPHATE SYNTHASE"/>
    <property type="match status" value="1"/>
</dbReference>
<dbReference type="AlphaFoldDB" id="A0A1H3EMR9"/>
<proteinExistence type="predicted"/>
<dbReference type="STRING" id="660517.SAMN04487946_102361"/>
<dbReference type="InterPro" id="IPR036424">
    <property type="entry name" value="UPP_synth-like_sf"/>
</dbReference>
<name>A0A1H3EMR9_9EURY</name>
<evidence type="ECO:0000256" key="1">
    <source>
        <dbReference type="ARBA" id="ARBA00022679"/>
    </source>
</evidence>
<dbReference type="Gene3D" id="3.40.1180.10">
    <property type="entry name" value="Decaprenyl diphosphate synthase-like"/>
    <property type="match status" value="1"/>
</dbReference>